<evidence type="ECO:0000256" key="2">
    <source>
        <dbReference type="ARBA" id="ARBA00022679"/>
    </source>
</evidence>
<accession>A0ABT8WU54</accession>
<dbReference type="GO" id="GO:0016740">
    <property type="term" value="F:transferase activity"/>
    <property type="evidence" value="ECO:0007669"/>
    <property type="project" value="UniProtKB-KW"/>
</dbReference>
<dbReference type="PANTHER" id="PTHR12215">
    <property type="entry name" value="PHOSPHOPANTETHEINE TRANSFERASE"/>
    <property type="match status" value="1"/>
</dbReference>
<dbReference type="Proteomes" id="UP001176806">
    <property type="component" value="Unassembled WGS sequence"/>
</dbReference>
<proteinExistence type="inferred from homology"/>
<evidence type="ECO:0000313" key="6">
    <source>
        <dbReference type="Proteomes" id="UP001176806"/>
    </source>
</evidence>
<gene>
    <name evidence="5" type="ORF">Q4Q40_21030</name>
</gene>
<dbReference type="Gene3D" id="3.90.470.20">
    <property type="entry name" value="4'-phosphopantetheinyl transferase domain"/>
    <property type="match status" value="2"/>
</dbReference>
<feature type="domain" description="4'-phosphopantetheinyl transferase N-terminal" evidence="4">
    <location>
        <begin position="17"/>
        <end position="97"/>
    </location>
</feature>
<dbReference type="PANTHER" id="PTHR12215:SF10">
    <property type="entry name" value="L-AMINOADIPATE-SEMIALDEHYDE DEHYDROGENASE-PHOSPHOPANTETHEINYL TRANSFERASE"/>
    <property type="match status" value="1"/>
</dbReference>
<organism evidence="5 6">
    <name type="scientific">Flavivirga jejuensis</name>
    <dbReference type="NCBI Taxonomy" id="870487"/>
    <lineage>
        <taxon>Bacteria</taxon>
        <taxon>Pseudomonadati</taxon>
        <taxon>Bacteroidota</taxon>
        <taxon>Flavobacteriia</taxon>
        <taxon>Flavobacteriales</taxon>
        <taxon>Flavobacteriaceae</taxon>
        <taxon>Flavivirga</taxon>
    </lineage>
</organism>
<comment type="similarity">
    <text evidence="1">Belongs to the P-Pant transferase superfamily. Gsp/Sfp/HetI/AcpT family.</text>
</comment>
<evidence type="ECO:0000259" key="3">
    <source>
        <dbReference type="Pfam" id="PF01648"/>
    </source>
</evidence>
<dbReference type="InterPro" id="IPR055066">
    <property type="entry name" value="AASDHPPT_N"/>
</dbReference>
<evidence type="ECO:0000256" key="1">
    <source>
        <dbReference type="ARBA" id="ARBA00010990"/>
    </source>
</evidence>
<sequence>MIYVYYTKVVKELPIQTYKQLLNKIPKKLQERNLRFMRWQDRHTNLFGKILLIEALLKMGIQHRSLENLYYNQYGRPFIDTNLDFNISHSHDMVVCAIGRNIRLGIDIEKIRFIDFENFQSAFSEDQLNQIKKSNDPKQKFFLYWTIKESVVKADGRGFHAPLKEIQVTNNTATIDNNFWNLEILQINKEYSVCLASDSKPNSIKLINLNF</sequence>
<dbReference type="EMBL" id="JAUOEL010000009">
    <property type="protein sequence ID" value="MDO5976695.1"/>
    <property type="molecule type" value="Genomic_DNA"/>
</dbReference>
<dbReference type="SUPFAM" id="SSF56214">
    <property type="entry name" value="4'-phosphopantetheinyl transferase"/>
    <property type="match status" value="2"/>
</dbReference>
<dbReference type="InterPro" id="IPR050559">
    <property type="entry name" value="P-Pant_transferase_sf"/>
</dbReference>
<dbReference type="InterPro" id="IPR037143">
    <property type="entry name" value="4-PPantetheinyl_Trfase_dom_sf"/>
</dbReference>
<reference evidence="5" key="1">
    <citation type="submission" date="2023-07" db="EMBL/GenBank/DDBJ databases">
        <title>Two novel species in the genus Flavivirga.</title>
        <authorList>
            <person name="Kwon K."/>
        </authorList>
    </citation>
    <scope>NUCLEOTIDE SEQUENCE</scope>
    <source>
        <strain evidence="5">KACC 14158</strain>
    </source>
</reference>
<dbReference type="Pfam" id="PF22624">
    <property type="entry name" value="AASDHPPT_N"/>
    <property type="match status" value="1"/>
</dbReference>
<keyword evidence="2 5" id="KW-0808">Transferase</keyword>
<feature type="domain" description="4'-phosphopantetheinyl transferase" evidence="3">
    <location>
        <begin position="104"/>
        <end position="188"/>
    </location>
</feature>
<dbReference type="RefSeq" id="WP_303304018.1">
    <property type="nucleotide sequence ID" value="NZ_BAABDA010000011.1"/>
</dbReference>
<keyword evidence="6" id="KW-1185">Reference proteome</keyword>
<protein>
    <submittedName>
        <fullName evidence="5">4'-phosphopantetheinyl transferase superfamily protein</fullName>
    </submittedName>
</protein>
<comment type="caution">
    <text evidence="5">The sequence shown here is derived from an EMBL/GenBank/DDBJ whole genome shotgun (WGS) entry which is preliminary data.</text>
</comment>
<name>A0ABT8WU54_9FLAO</name>
<dbReference type="Pfam" id="PF01648">
    <property type="entry name" value="ACPS"/>
    <property type="match status" value="1"/>
</dbReference>
<evidence type="ECO:0000313" key="5">
    <source>
        <dbReference type="EMBL" id="MDO5976695.1"/>
    </source>
</evidence>
<evidence type="ECO:0000259" key="4">
    <source>
        <dbReference type="Pfam" id="PF22624"/>
    </source>
</evidence>
<dbReference type="InterPro" id="IPR008278">
    <property type="entry name" value="4-PPantetheinyl_Trfase_dom"/>
</dbReference>